<evidence type="ECO:0000256" key="1">
    <source>
        <dbReference type="SAM" id="MobiDB-lite"/>
    </source>
</evidence>
<evidence type="ECO:0000256" key="2">
    <source>
        <dbReference type="SAM" id="Phobius"/>
    </source>
</evidence>
<feature type="compositionally biased region" description="Low complexity" evidence="1">
    <location>
        <begin position="206"/>
        <end position="223"/>
    </location>
</feature>
<feature type="transmembrane region" description="Helical" evidence="2">
    <location>
        <begin position="31"/>
        <end position="52"/>
    </location>
</feature>
<accession>A0A5C3DTT9</accession>
<evidence type="ECO:0000313" key="4">
    <source>
        <dbReference type="Proteomes" id="UP000324022"/>
    </source>
</evidence>
<sequence>MSSVNMDGTASERSAEASTSYKTKLPDKKTFIATLSGTAFVVGLTGATIYGLRKAKLQALKEAQEMAEAAIASGQPASASSSRAGAPIVLQARTTSPTSLAPSAAGSRQPSSPDAMKQTTEEEDCGSTSALALFRQMNAAILNPSKRLQGVSGESSSRAPTSVFDDETGALPSVLRKRRSSPPPTAAASIPASTSHLSTPAPILASTSHSSTPSSSTGTATLSNPNDTKIDYSEMDSTLDFLGLSSPVPAEEQRRMKALEEEASNDTGPTGFFQSPVGLSLKAFFIATSIVTFSTLATVEVTKRILGVETMDEFVVAMTKIIPSRQSGEASLQDAAPHMRVVRDGVDASQQKTGAGSMTRPKSVDEALTDLSNASNFEEWVTTLKSQLDTERDFEVQRRFGGIDGSASNDSISSSAPSRPYGVHSPLELEDLERNTAESSSFFRSVLAISPVLPSTAFGLGLISGVLTSGKRAGLVFMAENAHRLPDTVQGWYFYSKTKNYKVLLGAAKGGLKQGARLGIWTTGFCFAERFAELTRGSAQRQFSSSSAAEGKEGFKVLGHWTDGALAGVGTAAAATALYRLPKPSAVRVFQLGLLAGASTGGIRDLQERMLHKEIGGVASHT</sequence>
<dbReference type="OrthoDB" id="5584028at2759"/>
<organism evidence="3 4">
    <name type="scientific">Ustilago trichophora</name>
    <dbReference type="NCBI Taxonomy" id="86804"/>
    <lineage>
        <taxon>Eukaryota</taxon>
        <taxon>Fungi</taxon>
        <taxon>Dikarya</taxon>
        <taxon>Basidiomycota</taxon>
        <taxon>Ustilaginomycotina</taxon>
        <taxon>Ustilaginomycetes</taxon>
        <taxon>Ustilaginales</taxon>
        <taxon>Ustilaginaceae</taxon>
        <taxon>Ustilago</taxon>
    </lineage>
</organism>
<protein>
    <submittedName>
        <fullName evidence="3">Uncharacterized protein</fullName>
    </submittedName>
</protein>
<dbReference type="EMBL" id="OOIN01000003">
    <property type="protein sequence ID" value="SPO21873.1"/>
    <property type="molecule type" value="Genomic_DNA"/>
</dbReference>
<keyword evidence="2" id="KW-1133">Transmembrane helix</keyword>
<keyword evidence="4" id="KW-1185">Reference proteome</keyword>
<dbReference type="Proteomes" id="UP000324022">
    <property type="component" value="Unassembled WGS sequence"/>
</dbReference>
<feature type="compositionally biased region" description="Polar residues" evidence="1">
    <location>
        <begin position="94"/>
        <end position="112"/>
    </location>
</feature>
<proteinExistence type="predicted"/>
<evidence type="ECO:0000313" key="3">
    <source>
        <dbReference type="EMBL" id="SPO21873.1"/>
    </source>
</evidence>
<feature type="compositionally biased region" description="Low complexity" evidence="1">
    <location>
        <begin position="186"/>
        <end position="195"/>
    </location>
</feature>
<feature type="compositionally biased region" description="Low complexity" evidence="1">
    <location>
        <begin position="405"/>
        <end position="418"/>
    </location>
</feature>
<feature type="region of interest" description="Disordered" evidence="1">
    <location>
        <begin position="94"/>
        <end position="127"/>
    </location>
</feature>
<name>A0A5C3DTT9_9BASI</name>
<feature type="region of interest" description="Disordered" evidence="1">
    <location>
        <begin position="400"/>
        <end position="424"/>
    </location>
</feature>
<dbReference type="AlphaFoldDB" id="A0A5C3DTT9"/>
<dbReference type="PANTHER" id="PTHR37852">
    <property type="entry name" value="YALI0B21208P"/>
    <property type="match status" value="1"/>
</dbReference>
<reference evidence="3 4" key="1">
    <citation type="submission" date="2018-03" db="EMBL/GenBank/DDBJ databases">
        <authorList>
            <person name="Guldener U."/>
        </authorList>
    </citation>
    <scope>NUCLEOTIDE SEQUENCE [LARGE SCALE GENOMIC DNA]</scope>
    <source>
        <strain evidence="3 4">NBRC100155</strain>
    </source>
</reference>
<gene>
    <name evidence="3" type="ORF">UTRI_01861_B</name>
</gene>
<keyword evidence="2" id="KW-0472">Membrane</keyword>
<feature type="region of interest" description="Disordered" evidence="1">
    <location>
        <begin position="147"/>
        <end position="230"/>
    </location>
</feature>
<feature type="compositionally biased region" description="Low complexity" evidence="1">
    <location>
        <begin position="9"/>
        <end position="20"/>
    </location>
</feature>
<keyword evidence="2" id="KW-0812">Transmembrane</keyword>
<dbReference type="PANTHER" id="PTHR37852:SF1">
    <property type="entry name" value="HIG1 DOMAIN-CONTAINING PROTEIN"/>
    <property type="match status" value="1"/>
</dbReference>
<feature type="region of interest" description="Disordered" evidence="1">
    <location>
        <begin position="1"/>
        <end position="22"/>
    </location>
</feature>